<sequence length="185" mass="20942">MPAKPPPIPELVYQRVMKVARFDGHMIMWIAGIGALLAAAGGNYTAAMVACLVAGTGAMEIQGSQQLARGDEMGVNWLVRAQLLLMFVILAYATWQLTHFNEEFYRELIPQFREYTEQASRRYKVDNPYDALDDAQLMLLFRMCHTLLYATVGFVTCIYQGLMARYYHKRRAAIAQALDGLYGME</sequence>
<keyword evidence="1" id="KW-1133">Transmembrane helix</keyword>
<keyword evidence="3" id="KW-1185">Reference proteome</keyword>
<proteinExistence type="predicted"/>
<feature type="transmembrane region" description="Helical" evidence="1">
    <location>
        <begin position="26"/>
        <end position="54"/>
    </location>
</feature>
<organism evidence="2 3">
    <name type="scientific">Ereboglobus luteus</name>
    <dbReference type="NCBI Taxonomy" id="1796921"/>
    <lineage>
        <taxon>Bacteria</taxon>
        <taxon>Pseudomonadati</taxon>
        <taxon>Verrucomicrobiota</taxon>
        <taxon>Opitutia</taxon>
        <taxon>Opitutales</taxon>
        <taxon>Opitutaceae</taxon>
        <taxon>Ereboglobus</taxon>
    </lineage>
</organism>
<dbReference type="OrthoDB" id="195703at2"/>
<keyword evidence="1" id="KW-0812">Transmembrane</keyword>
<feature type="transmembrane region" description="Helical" evidence="1">
    <location>
        <begin position="139"/>
        <end position="162"/>
    </location>
</feature>
<name>A0A2U8E4I6_9BACT</name>
<dbReference type="KEGG" id="elut:CKA38_11165"/>
<evidence type="ECO:0000256" key="1">
    <source>
        <dbReference type="SAM" id="Phobius"/>
    </source>
</evidence>
<feature type="transmembrane region" description="Helical" evidence="1">
    <location>
        <begin position="75"/>
        <end position="95"/>
    </location>
</feature>
<keyword evidence="1" id="KW-0472">Membrane</keyword>
<evidence type="ECO:0000313" key="2">
    <source>
        <dbReference type="EMBL" id="AWI09736.1"/>
    </source>
</evidence>
<dbReference type="AlphaFoldDB" id="A0A2U8E4I6"/>
<accession>A0A2U8E4I6</accession>
<dbReference type="Proteomes" id="UP000244896">
    <property type="component" value="Chromosome"/>
</dbReference>
<protein>
    <submittedName>
        <fullName evidence="2">Uncharacterized protein</fullName>
    </submittedName>
</protein>
<dbReference type="EMBL" id="CP023004">
    <property type="protein sequence ID" value="AWI09736.1"/>
    <property type="molecule type" value="Genomic_DNA"/>
</dbReference>
<evidence type="ECO:0000313" key="3">
    <source>
        <dbReference type="Proteomes" id="UP000244896"/>
    </source>
</evidence>
<dbReference type="RefSeq" id="WP_152032826.1">
    <property type="nucleotide sequence ID" value="NZ_CP023004.1"/>
</dbReference>
<gene>
    <name evidence="2" type="ORF">CKA38_11165</name>
</gene>
<reference evidence="2 3" key="1">
    <citation type="journal article" date="2018" name="Syst. Appl. Microbiol.">
        <title>Ereboglobus luteus gen. nov. sp. nov. from cockroach guts, and new insights into the oxygen relationship of the genera Opitutus and Didymococcus (Verrucomicrobia: Opitutaceae).</title>
        <authorList>
            <person name="Tegtmeier D."/>
            <person name="Belitz A."/>
            <person name="Radek R."/>
            <person name="Heimerl T."/>
            <person name="Brune A."/>
        </authorList>
    </citation>
    <scope>NUCLEOTIDE SEQUENCE [LARGE SCALE GENOMIC DNA]</scope>
    <source>
        <strain evidence="2 3">Ho45</strain>
    </source>
</reference>